<evidence type="ECO:0000256" key="11">
    <source>
        <dbReference type="ARBA" id="ARBA00066349"/>
    </source>
</evidence>
<accession>A0A161HGD2</accession>
<dbReference type="InterPro" id="IPR051466">
    <property type="entry name" value="D-amino_acid_metab_enzyme"/>
</dbReference>
<evidence type="ECO:0000256" key="4">
    <source>
        <dbReference type="ARBA" id="ARBA00022575"/>
    </source>
</evidence>
<evidence type="ECO:0000256" key="6">
    <source>
        <dbReference type="ARBA" id="ARBA00022833"/>
    </source>
</evidence>
<dbReference type="GO" id="GO:0009636">
    <property type="term" value="P:response to toxic substance"/>
    <property type="evidence" value="ECO:0007669"/>
    <property type="project" value="UniProtKB-KW"/>
</dbReference>
<reference evidence="15 16" key="1">
    <citation type="submission" date="2016-02" db="EMBL/GenBank/DDBJ databases">
        <title>Complete genome sequence and transcriptome regulation of the pentose utilising yeast Sugiyamaella lignohabitans.</title>
        <authorList>
            <person name="Bellasio M."/>
            <person name="Peymann A."/>
            <person name="Valli M."/>
            <person name="Sipitzky M."/>
            <person name="Graf A."/>
            <person name="Sauer M."/>
            <person name="Marx H."/>
            <person name="Mattanovich D."/>
        </authorList>
    </citation>
    <scope>NUCLEOTIDE SEQUENCE [LARGE SCALE GENOMIC DNA]</scope>
    <source>
        <strain evidence="15 16">CBS 10342</strain>
    </source>
</reference>
<dbReference type="GO" id="GO:0036088">
    <property type="term" value="P:D-serine catabolic process"/>
    <property type="evidence" value="ECO:0007669"/>
    <property type="project" value="TreeGrafter"/>
</dbReference>
<evidence type="ECO:0000256" key="2">
    <source>
        <dbReference type="ARBA" id="ARBA00001947"/>
    </source>
</evidence>
<evidence type="ECO:0000256" key="3">
    <source>
        <dbReference type="ARBA" id="ARBA00005323"/>
    </source>
</evidence>
<dbReference type="Gene3D" id="2.40.37.20">
    <property type="entry name" value="D-serine dehydratase-like domain"/>
    <property type="match status" value="1"/>
</dbReference>
<keyword evidence="7" id="KW-0663">Pyridoxal phosphate</keyword>
<evidence type="ECO:0000256" key="13">
    <source>
        <dbReference type="ARBA" id="ARBA00075219"/>
    </source>
</evidence>
<dbReference type="GO" id="GO:0046872">
    <property type="term" value="F:metal ion binding"/>
    <property type="evidence" value="ECO:0007669"/>
    <property type="project" value="UniProtKB-KW"/>
</dbReference>
<dbReference type="SUPFAM" id="SSF51419">
    <property type="entry name" value="PLP-binding barrel"/>
    <property type="match status" value="1"/>
</dbReference>
<evidence type="ECO:0000259" key="14">
    <source>
        <dbReference type="SMART" id="SM01119"/>
    </source>
</evidence>
<organism evidence="15 16">
    <name type="scientific">Sugiyamaella lignohabitans</name>
    <dbReference type="NCBI Taxonomy" id="796027"/>
    <lineage>
        <taxon>Eukaryota</taxon>
        <taxon>Fungi</taxon>
        <taxon>Dikarya</taxon>
        <taxon>Ascomycota</taxon>
        <taxon>Saccharomycotina</taxon>
        <taxon>Dipodascomycetes</taxon>
        <taxon>Dipodascales</taxon>
        <taxon>Trichomonascaceae</taxon>
        <taxon>Sugiyamaella</taxon>
    </lineage>
</organism>
<dbReference type="Pfam" id="PF01168">
    <property type="entry name" value="Ala_racemase_N"/>
    <property type="match status" value="1"/>
</dbReference>
<proteinExistence type="inferred from homology"/>
<keyword evidence="5" id="KW-0479">Metal-binding</keyword>
<dbReference type="RefSeq" id="XP_018734288.1">
    <property type="nucleotide sequence ID" value="XM_018880410.1"/>
</dbReference>
<comment type="function">
    <text evidence="10">Catalyzes the conversion of D-serine to pyruvate and ammonia. May play a role in D-serine detoxification.</text>
</comment>
<gene>
    <name evidence="15" type="primary">DSD1</name>
    <name evidence="15" type="ORF">AWJ20_34</name>
</gene>
<dbReference type="OrthoDB" id="20198at2759"/>
<dbReference type="InterPro" id="IPR029066">
    <property type="entry name" value="PLP-binding_barrel"/>
</dbReference>
<evidence type="ECO:0000313" key="15">
    <source>
        <dbReference type="EMBL" id="ANB11811.1"/>
    </source>
</evidence>
<evidence type="ECO:0000256" key="10">
    <source>
        <dbReference type="ARBA" id="ARBA00055764"/>
    </source>
</evidence>
<evidence type="ECO:0000256" key="7">
    <source>
        <dbReference type="ARBA" id="ARBA00022898"/>
    </source>
</evidence>
<dbReference type="InterPro" id="IPR001608">
    <property type="entry name" value="Ala_racemase_N"/>
</dbReference>
<dbReference type="Gene3D" id="3.20.20.10">
    <property type="entry name" value="Alanine racemase"/>
    <property type="match status" value="1"/>
</dbReference>
<dbReference type="PANTHER" id="PTHR28004:SF2">
    <property type="entry name" value="D-SERINE DEHYDRATASE"/>
    <property type="match status" value="1"/>
</dbReference>
<keyword evidence="4" id="KW-0216">Detoxification</keyword>
<evidence type="ECO:0000256" key="12">
    <source>
        <dbReference type="ARBA" id="ARBA00069616"/>
    </source>
</evidence>
<dbReference type="Pfam" id="PF14031">
    <property type="entry name" value="D-ser_dehydrat"/>
    <property type="match status" value="1"/>
</dbReference>
<keyword evidence="8 15" id="KW-0456">Lyase</keyword>
<dbReference type="SMART" id="SM01119">
    <property type="entry name" value="D-ser_dehydrat"/>
    <property type="match status" value="1"/>
</dbReference>
<dbReference type="EMBL" id="CP014501">
    <property type="protein sequence ID" value="ANB11811.1"/>
    <property type="molecule type" value="Genomic_DNA"/>
</dbReference>
<keyword evidence="6" id="KW-0862">Zinc</keyword>
<dbReference type="InterPro" id="IPR026956">
    <property type="entry name" value="D-ser_dehydrat-like_dom"/>
</dbReference>
<dbReference type="Proteomes" id="UP000189580">
    <property type="component" value="Chromosome a"/>
</dbReference>
<dbReference type="FunFam" id="3.20.20.10:FF:000016">
    <property type="entry name" value="D-serine dehydratase"/>
    <property type="match status" value="1"/>
</dbReference>
<dbReference type="AlphaFoldDB" id="A0A161HGD2"/>
<name>A0A161HGD2_9ASCO</name>
<dbReference type="InterPro" id="IPR042208">
    <property type="entry name" value="D-ser_dehydrat-like_sf"/>
</dbReference>
<dbReference type="EC" id="4.3.1.18" evidence="11"/>
<evidence type="ECO:0000313" key="16">
    <source>
        <dbReference type="Proteomes" id="UP000189580"/>
    </source>
</evidence>
<feature type="domain" description="D-serine dehydratase-like" evidence="14">
    <location>
        <begin position="294"/>
        <end position="407"/>
    </location>
</feature>
<comment type="cofactor">
    <cofactor evidence="1">
        <name>pyridoxal 5'-phosphate</name>
        <dbReference type="ChEBI" id="CHEBI:597326"/>
    </cofactor>
</comment>
<comment type="similarity">
    <text evidence="3">Belongs to the DSD1 family.</text>
</comment>
<dbReference type="GO" id="GO:0008721">
    <property type="term" value="F:D-serine ammonia-lyase activity"/>
    <property type="evidence" value="ECO:0007669"/>
    <property type="project" value="UniProtKB-EC"/>
</dbReference>
<dbReference type="KEGG" id="slb:AWJ20_34"/>
<comment type="catalytic activity">
    <reaction evidence="9">
        <text>D-serine = pyruvate + NH4(+)</text>
        <dbReference type="Rhea" id="RHEA:13977"/>
        <dbReference type="ChEBI" id="CHEBI:15361"/>
        <dbReference type="ChEBI" id="CHEBI:28938"/>
        <dbReference type="ChEBI" id="CHEBI:35247"/>
        <dbReference type="EC" id="4.3.1.18"/>
    </reaction>
    <physiologicalReaction direction="left-to-right" evidence="9">
        <dbReference type="Rhea" id="RHEA:13978"/>
    </physiologicalReaction>
</comment>
<dbReference type="PANTHER" id="PTHR28004">
    <property type="entry name" value="ZGC:162816-RELATED"/>
    <property type="match status" value="1"/>
</dbReference>
<evidence type="ECO:0000256" key="1">
    <source>
        <dbReference type="ARBA" id="ARBA00001933"/>
    </source>
</evidence>
<comment type="cofactor">
    <cofactor evidence="2">
        <name>Zn(2+)</name>
        <dbReference type="ChEBI" id="CHEBI:29105"/>
    </cofactor>
</comment>
<evidence type="ECO:0000256" key="8">
    <source>
        <dbReference type="ARBA" id="ARBA00023239"/>
    </source>
</evidence>
<protein>
    <recommendedName>
        <fullName evidence="12">D-serine dehydratase</fullName>
        <ecNumber evidence="11">4.3.1.18</ecNumber>
    </recommendedName>
    <alternativeName>
        <fullName evidence="13">D-serine deaminase</fullName>
    </alternativeName>
</protein>
<evidence type="ECO:0000256" key="5">
    <source>
        <dbReference type="ARBA" id="ARBA00022723"/>
    </source>
</evidence>
<dbReference type="GeneID" id="30035417"/>
<evidence type="ECO:0000256" key="9">
    <source>
        <dbReference type="ARBA" id="ARBA00051198"/>
    </source>
</evidence>
<keyword evidence="16" id="KW-1185">Reference proteome</keyword>
<sequence>MSKQFRNFYPQVDVEALRQEYIGKNVLDLPTPSFIVNKDTIERNCLHMIQGAKNIKASFRPHLKTHKTLEITKFQLGDYSTKVVVSTLREAWSLIPFYEQGRVRDVLYGLPIVKSKIPELDDLSTYVDTLRILVDNIDQLKLLQEYGREKPWHIMIKVDMGTSRAGLHYQSEEFKQLVQASVDEHSDVVTLDGFYCHAGHSYSSHSSKEAEDYLYDEIVAGNVAAGYAKSIVPSGKYLVSVGSTPTGHASAEIALTKILPVSDNIDEIELHAGNYALCDLQQWATGCISEDNIACRVLVEVASTYPGRGKSELGEVLINAGVIGLAREPGQLPGFGLVSSKPYDNWYVDRVSQEHGILTPFTESTVASIPKPEQIAKEFPPLGTKLLVIPQHACIASNSYQWYFITDDEGKMVVDVWVPWRGW</sequence>